<evidence type="ECO:0000313" key="13">
    <source>
        <dbReference type="EMBL" id="GAA1706277.1"/>
    </source>
</evidence>
<dbReference type="RefSeq" id="WP_344073209.1">
    <property type="nucleotide sequence ID" value="NZ_BAAAPL010000002.1"/>
</dbReference>
<evidence type="ECO:0000256" key="7">
    <source>
        <dbReference type="ARBA" id="ARBA00023136"/>
    </source>
</evidence>
<keyword evidence="4 11" id="KW-0812">Transmembrane</keyword>
<keyword evidence="6" id="KW-0805">Transcription regulation</keyword>
<evidence type="ECO:0000256" key="2">
    <source>
        <dbReference type="ARBA" id="ARBA00004236"/>
    </source>
</evidence>
<comment type="subcellular location">
    <subcellularLocation>
        <location evidence="2">Cell membrane</location>
    </subcellularLocation>
    <subcellularLocation>
        <location evidence="1">Membrane</location>
        <topology evidence="1">Single-pass membrane protein</topology>
    </subcellularLocation>
</comment>
<keyword evidence="3" id="KW-1003">Cell membrane</keyword>
<evidence type="ECO:0000256" key="10">
    <source>
        <dbReference type="ARBA" id="ARBA00030803"/>
    </source>
</evidence>
<evidence type="ECO:0000256" key="6">
    <source>
        <dbReference type="ARBA" id="ARBA00023015"/>
    </source>
</evidence>
<dbReference type="InterPro" id="IPR018764">
    <property type="entry name" value="RskA_C"/>
</dbReference>
<proteinExistence type="predicted"/>
<dbReference type="PANTHER" id="PTHR37461:SF1">
    <property type="entry name" value="ANTI-SIGMA-K FACTOR RSKA"/>
    <property type="match status" value="1"/>
</dbReference>
<evidence type="ECO:0000256" key="3">
    <source>
        <dbReference type="ARBA" id="ARBA00022475"/>
    </source>
</evidence>
<feature type="domain" description="Anti-sigma K factor RskA C-terminal" evidence="12">
    <location>
        <begin position="102"/>
        <end position="235"/>
    </location>
</feature>
<accession>A0ABP4UIM1</accession>
<name>A0ABP4UIM1_9MICO</name>
<evidence type="ECO:0000256" key="9">
    <source>
        <dbReference type="ARBA" id="ARBA00029829"/>
    </source>
</evidence>
<dbReference type="Gene3D" id="1.10.10.1320">
    <property type="entry name" value="Anti-sigma factor, zinc-finger domain"/>
    <property type="match status" value="1"/>
</dbReference>
<protein>
    <recommendedName>
        <fullName evidence="10">Regulator of SigK</fullName>
    </recommendedName>
    <alternativeName>
        <fullName evidence="9">Sigma-K anti-sigma factor RskA</fullName>
    </alternativeName>
</protein>
<dbReference type="PANTHER" id="PTHR37461">
    <property type="entry name" value="ANTI-SIGMA-K FACTOR RSKA"/>
    <property type="match status" value="1"/>
</dbReference>
<gene>
    <name evidence="13" type="primary">rskA</name>
    <name evidence="13" type="ORF">GCM10009808_25320</name>
</gene>
<dbReference type="InterPro" id="IPR041916">
    <property type="entry name" value="Anti_sigma_zinc_sf"/>
</dbReference>
<keyword evidence="7 11" id="KW-0472">Membrane</keyword>
<sequence length="242" mass="24374">MTEQEFEELAAGYALNALSDHDRDVFVEAQASHPEWAHHVAAAVDTAALLAHATPDVEPPPSLRSAILASLEAPSPAGVPASDAPVGSASTGSWRRGWFALAASIALVAVVGLGTLVVSSLTAPPAAVVALEKIEAAADAQSASVTMDDGSQATAYWSASLGEAVLTTDGMPTLASDQTYELWFVRGDEAIPAGTFDTTDGSVVAELAGGFVSGDAIAVTVEAAGGSPTGSPTTTPLFVITT</sequence>
<evidence type="ECO:0000256" key="1">
    <source>
        <dbReference type="ARBA" id="ARBA00004167"/>
    </source>
</evidence>
<dbReference type="InterPro" id="IPR051474">
    <property type="entry name" value="Anti-sigma-K/W_factor"/>
</dbReference>
<comment type="caution">
    <text evidence="13">The sequence shown here is derived from an EMBL/GenBank/DDBJ whole genome shotgun (WGS) entry which is preliminary data.</text>
</comment>
<reference evidence="14" key="1">
    <citation type="journal article" date="2019" name="Int. J. Syst. Evol. Microbiol.">
        <title>The Global Catalogue of Microorganisms (GCM) 10K type strain sequencing project: providing services to taxonomists for standard genome sequencing and annotation.</title>
        <authorList>
            <consortium name="The Broad Institute Genomics Platform"/>
            <consortium name="The Broad Institute Genome Sequencing Center for Infectious Disease"/>
            <person name="Wu L."/>
            <person name="Ma J."/>
        </authorList>
    </citation>
    <scope>NUCLEOTIDE SEQUENCE [LARGE SCALE GENOMIC DNA]</scope>
    <source>
        <strain evidence="14">JCM 15577</strain>
    </source>
</reference>
<dbReference type="EMBL" id="BAAAPL010000002">
    <property type="protein sequence ID" value="GAA1706277.1"/>
    <property type="molecule type" value="Genomic_DNA"/>
</dbReference>
<evidence type="ECO:0000259" key="12">
    <source>
        <dbReference type="Pfam" id="PF10099"/>
    </source>
</evidence>
<evidence type="ECO:0000313" key="14">
    <source>
        <dbReference type="Proteomes" id="UP001501690"/>
    </source>
</evidence>
<organism evidence="13 14">
    <name type="scientific">Microbacterium sediminicola</name>
    <dbReference type="NCBI Taxonomy" id="415210"/>
    <lineage>
        <taxon>Bacteria</taxon>
        <taxon>Bacillati</taxon>
        <taxon>Actinomycetota</taxon>
        <taxon>Actinomycetes</taxon>
        <taxon>Micrococcales</taxon>
        <taxon>Microbacteriaceae</taxon>
        <taxon>Microbacterium</taxon>
    </lineage>
</organism>
<dbReference type="Pfam" id="PF10099">
    <property type="entry name" value="RskA_C"/>
    <property type="match status" value="1"/>
</dbReference>
<keyword evidence="14" id="KW-1185">Reference proteome</keyword>
<keyword evidence="5 11" id="KW-1133">Transmembrane helix</keyword>
<dbReference type="Proteomes" id="UP001501690">
    <property type="component" value="Unassembled WGS sequence"/>
</dbReference>
<keyword evidence="8" id="KW-0804">Transcription</keyword>
<evidence type="ECO:0000256" key="11">
    <source>
        <dbReference type="SAM" id="Phobius"/>
    </source>
</evidence>
<feature type="transmembrane region" description="Helical" evidence="11">
    <location>
        <begin position="98"/>
        <end position="118"/>
    </location>
</feature>
<evidence type="ECO:0000256" key="8">
    <source>
        <dbReference type="ARBA" id="ARBA00023163"/>
    </source>
</evidence>
<evidence type="ECO:0000256" key="5">
    <source>
        <dbReference type="ARBA" id="ARBA00022989"/>
    </source>
</evidence>
<evidence type="ECO:0000256" key="4">
    <source>
        <dbReference type="ARBA" id="ARBA00022692"/>
    </source>
</evidence>